<evidence type="ECO:0000313" key="2">
    <source>
        <dbReference type="Proteomes" id="UP000308600"/>
    </source>
</evidence>
<accession>A0ACD3B4D4</accession>
<reference evidence="1 2" key="1">
    <citation type="journal article" date="2019" name="Nat. Ecol. Evol.">
        <title>Megaphylogeny resolves global patterns of mushroom evolution.</title>
        <authorList>
            <person name="Varga T."/>
            <person name="Krizsan K."/>
            <person name="Foldi C."/>
            <person name="Dima B."/>
            <person name="Sanchez-Garcia M."/>
            <person name="Sanchez-Ramirez S."/>
            <person name="Szollosi G.J."/>
            <person name="Szarkandi J.G."/>
            <person name="Papp V."/>
            <person name="Albert L."/>
            <person name="Andreopoulos W."/>
            <person name="Angelini C."/>
            <person name="Antonin V."/>
            <person name="Barry K.W."/>
            <person name="Bougher N.L."/>
            <person name="Buchanan P."/>
            <person name="Buyck B."/>
            <person name="Bense V."/>
            <person name="Catcheside P."/>
            <person name="Chovatia M."/>
            <person name="Cooper J."/>
            <person name="Damon W."/>
            <person name="Desjardin D."/>
            <person name="Finy P."/>
            <person name="Geml J."/>
            <person name="Haridas S."/>
            <person name="Hughes K."/>
            <person name="Justo A."/>
            <person name="Karasinski D."/>
            <person name="Kautmanova I."/>
            <person name="Kiss B."/>
            <person name="Kocsube S."/>
            <person name="Kotiranta H."/>
            <person name="LaButti K.M."/>
            <person name="Lechner B.E."/>
            <person name="Liimatainen K."/>
            <person name="Lipzen A."/>
            <person name="Lukacs Z."/>
            <person name="Mihaltcheva S."/>
            <person name="Morgado L.N."/>
            <person name="Niskanen T."/>
            <person name="Noordeloos M.E."/>
            <person name="Ohm R.A."/>
            <person name="Ortiz-Santana B."/>
            <person name="Ovrebo C."/>
            <person name="Racz N."/>
            <person name="Riley R."/>
            <person name="Savchenko A."/>
            <person name="Shiryaev A."/>
            <person name="Soop K."/>
            <person name="Spirin V."/>
            <person name="Szebenyi C."/>
            <person name="Tomsovsky M."/>
            <person name="Tulloss R.E."/>
            <person name="Uehling J."/>
            <person name="Grigoriev I.V."/>
            <person name="Vagvolgyi C."/>
            <person name="Papp T."/>
            <person name="Martin F.M."/>
            <person name="Miettinen O."/>
            <person name="Hibbett D.S."/>
            <person name="Nagy L.G."/>
        </authorList>
    </citation>
    <scope>NUCLEOTIDE SEQUENCE [LARGE SCALE GENOMIC DNA]</scope>
    <source>
        <strain evidence="1 2">NL-1719</strain>
    </source>
</reference>
<keyword evidence="2" id="KW-1185">Reference proteome</keyword>
<evidence type="ECO:0000313" key="1">
    <source>
        <dbReference type="EMBL" id="TFK72660.1"/>
    </source>
</evidence>
<sequence length="349" mass="40016">MLAYRIPRHGQAKDHRPSREKRRITIGENIGPQLPLELYHHIIGFIAHEEIRTLRSLALVSRSLQPEAESHLYHTLRFSNRKLPDALLRALISSSRRASYVRRIWIRVSVCNSLLLRDALQHLFNLISLSLEGYRPIDKILLSSCHFPRLEAFEWVGLDDESVYMKFFEAHPQLLDVHVEWPGATVVTPNILPNVRTVSGSWNSLRMLLPGRKITKVKADAGEGVVRRPTEKGPFPSVHTFFCVGSIPIPKVLELFPHVEVLKLQTICITADIVPQLCQAQFLTDLTLGGQLGKRVYQIDRIDLAERLFDSCARLKSVGIRDPVEGAFLFTRFRMEVPISFEEFWEPYE</sequence>
<gene>
    <name evidence="1" type="ORF">BDN72DRAFT_957166</name>
</gene>
<proteinExistence type="predicted"/>
<dbReference type="Proteomes" id="UP000308600">
    <property type="component" value="Unassembled WGS sequence"/>
</dbReference>
<protein>
    <submittedName>
        <fullName evidence="1">Uncharacterized protein</fullName>
    </submittedName>
</protein>
<organism evidence="1 2">
    <name type="scientific">Pluteus cervinus</name>
    <dbReference type="NCBI Taxonomy" id="181527"/>
    <lineage>
        <taxon>Eukaryota</taxon>
        <taxon>Fungi</taxon>
        <taxon>Dikarya</taxon>
        <taxon>Basidiomycota</taxon>
        <taxon>Agaricomycotina</taxon>
        <taxon>Agaricomycetes</taxon>
        <taxon>Agaricomycetidae</taxon>
        <taxon>Agaricales</taxon>
        <taxon>Pluteineae</taxon>
        <taxon>Pluteaceae</taxon>
        <taxon>Pluteus</taxon>
    </lineage>
</organism>
<dbReference type="EMBL" id="ML208283">
    <property type="protein sequence ID" value="TFK72660.1"/>
    <property type="molecule type" value="Genomic_DNA"/>
</dbReference>
<name>A0ACD3B4D4_9AGAR</name>